<organism evidence="8 9">
    <name type="scientific">Streptomyces gobitricini</name>
    <dbReference type="NCBI Taxonomy" id="68211"/>
    <lineage>
        <taxon>Bacteria</taxon>
        <taxon>Bacillati</taxon>
        <taxon>Actinomycetota</taxon>
        <taxon>Actinomycetes</taxon>
        <taxon>Kitasatosporales</taxon>
        <taxon>Streptomycetaceae</taxon>
        <taxon>Streptomyces</taxon>
    </lineage>
</organism>
<evidence type="ECO:0000256" key="5">
    <source>
        <dbReference type="ARBA" id="ARBA00023163"/>
    </source>
</evidence>
<evidence type="ECO:0000256" key="3">
    <source>
        <dbReference type="ARBA" id="ARBA00023015"/>
    </source>
</evidence>
<evidence type="ECO:0000256" key="1">
    <source>
        <dbReference type="ARBA" id="ARBA00005820"/>
    </source>
</evidence>
<dbReference type="Proteomes" id="UP001499942">
    <property type="component" value="Unassembled WGS sequence"/>
</dbReference>
<dbReference type="SMART" id="SM00862">
    <property type="entry name" value="Trans_reg_C"/>
    <property type="match status" value="1"/>
</dbReference>
<evidence type="ECO:0000313" key="8">
    <source>
        <dbReference type="EMBL" id="GAA2510639.1"/>
    </source>
</evidence>
<evidence type="ECO:0000256" key="4">
    <source>
        <dbReference type="ARBA" id="ARBA00023125"/>
    </source>
</evidence>
<dbReference type="InterPro" id="IPR005158">
    <property type="entry name" value="BTAD"/>
</dbReference>
<evidence type="ECO:0000259" key="7">
    <source>
        <dbReference type="PROSITE" id="PS51755"/>
    </source>
</evidence>
<dbReference type="SUPFAM" id="SSF48452">
    <property type="entry name" value="TPR-like"/>
    <property type="match status" value="1"/>
</dbReference>
<keyword evidence="2" id="KW-0902">Two-component regulatory system</keyword>
<dbReference type="RefSeq" id="WP_344365049.1">
    <property type="nucleotide sequence ID" value="NZ_BAAASR010000028.1"/>
</dbReference>
<evidence type="ECO:0000256" key="6">
    <source>
        <dbReference type="PROSITE-ProRule" id="PRU01091"/>
    </source>
</evidence>
<keyword evidence="3" id="KW-0805">Transcription regulation</keyword>
<dbReference type="Gene3D" id="1.25.40.10">
    <property type="entry name" value="Tetratricopeptide repeat domain"/>
    <property type="match status" value="1"/>
</dbReference>
<evidence type="ECO:0000313" key="9">
    <source>
        <dbReference type="Proteomes" id="UP001499942"/>
    </source>
</evidence>
<dbReference type="SUPFAM" id="SSF46894">
    <property type="entry name" value="C-terminal effector domain of the bipartite response regulators"/>
    <property type="match status" value="1"/>
</dbReference>
<dbReference type="InterPro" id="IPR036388">
    <property type="entry name" value="WH-like_DNA-bd_sf"/>
</dbReference>
<dbReference type="EMBL" id="BAAASR010000028">
    <property type="protein sequence ID" value="GAA2510639.1"/>
    <property type="molecule type" value="Genomic_DNA"/>
</dbReference>
<dbReference type="InterPro" id="IPR051677">
    <property type="entry name" value="AfsR-DnrI-RedD_regulator"/>
</dbReference>
<evidence type="ECO:0000256" key="2">
    <source>
        <dbReference type="ARBA" id="ARBA00023012"/>
    </source>
</evidence>
<feature type="domain" description="OmpR/PhoB-type" evidence="7">
    <location>
        <begin position="1"/>
        <end position="99"/>
    </location>
</feature>
<dbReference type="InterPro" id="IPR011990">
    <property type="entry name" value="TPR-like_helical_dom_sf"/>
</dbReference>
<comment type="caution">
    <text evidence="8">The sequence shown here is derived from an EMBL/GenBank/DDBJ whole genome shotgun (WGS) entry which is preliminary data.</text>
</comment>
<keyword evidence="9" id="KW-1185">Reference proteome</keyword>
<accession>A0ABN3MXC8</accession>
<proteinExistence type="inferred from homology"/>
<comment type="similarity">
    <text evidence="1">Belongs to the AfsR/DnrI/RedD regulatory family.</text>
</comment>
<feature type="DNA-binding region" description="OmpR/PhoB-type" evidence="6">
    <location>
        <begin position="1"/>
        <end position="99"/>
    </location>
</feature>
<dbReference type="PANTHER" id="PTHR35807:SF1">
    <property type="entry name" value="TRANSCRIPTIONAL REGULATOR REDD"/>
    <property type="match status" value="1"/>
</dbReference>
<dbReference type="PROSITE" id="PS51755">
    <property type="entry name" value="OMPR_PHOB"/>
    <property type="match status" value="1"/>
</dbReference>
<dbReference type="Gene3D" id="1.10.10.10">
    <property type="entry name" value="Winged helix-like DNA-binding domain superfamily/Winged helix DNA-binding domain"/>
    <property type="match status" value="1"/>
</dbReference>
<dbReference type="CDD" id="cd15831">
    <property type="entry name" value="BTAD"/>
    <property type="match status" value="1"/>
</dbReference>
<dbReference type="SMART" id="SM01043">
    <property type="entry name" value="BTAD"/>
    <property type="match status" value="1"/>
</dbReference>
<gene>
    <name evidence="8" type="ORF">GCM10010393_49430</name>
</gene>
<keyword evidence="4 6" id="KW-0238">DNA-binding</keyword>
<dbReference type="InterPro" id="IPR016032">
    <property type="entry name" value="Sig_transdc_resp-reg_C-effctor"/>
</dbReference>
<keyword evidence="5" id="KW-0804">Transcription</keyword>
<dbReference type="InterPro" id="IPR001867">
    <property type="entry name" value="OmpR/PhoB-type_DNA-bd"/>
</dbReference>
<name>A0ABN3MXC8_9ACTN</name>
<protein>
    <recommendedName>
        <fullName evidence="7">OmpR/PhoB-type domain-containing protein</fullName>
    </recommendedName>
</protein>
<sequence>MHFRILGPLEVIAGGRPVTLGGVRQRSVLGLLLLQPNRVMSTSRLMSAMWPEVPPPSARKVVQNSIWALRRLLTEGSQERPGEPRVSLLTKPPGYMLSLDADQVDMQRFQRLVEQGRTALSGGDPEQATRLLRTALDLWQGPVLADLVESGLDTAELTAVQNYELAALEDYFEAQLACGRHLAVLGELESTAASHVHRERLCGQLMLALYRCGRQADALAVYRGTRTALRERYGLEPGHELRRLEMAILNQDPALSLPGPHTRFALLGRSVA</sequence>
<dbReference type="Pfam" id="PF03704">
    <property type="entry name" value="BTAD"/>
    <property type="match status" value="1"/>
</dbReference>
<dbReference type="PANTHER" id="PTHR35807">
    <property type="entry name" value="TRANSCRIPTIONAL REGULATOR REDD-RELATED"/>
    <property type="match status" value="1"/>
</dbReference>
<reference evidence="8 9" key="1">
    <citation type="journal article" date="2019" name="Int. J. Syst. Evol. Microbiol.">
        <title>The Global Catalogue of Microorganisms (GCM) 10K type strain sequencing project: providing services to taxonomists for standard genome sequencing and annotation.</title>
        <authorList>
            <consortium name="The Broad Institute Genomics Platform"/>
            <consortium name="The Broad Institute Genome Sequencing Center for Infectious Disease"/>
            <person name="Wu L."/>
            <person name="Ma J."/>
        </authorList>
    </citation>
    <scope>NUCLEOTIDE SEQUENCE [LARGE SCALE GENOMIC DNA]</scope>
    <source>
        <strain evidence="8 9">JCM 5062</strain>
    </source>
</reference>